<proteinExistence type="predicted"/>
<dbReference type="InterPro" id="IPR029058">
    <property type="entry name" value="AB_hydrolase_fold"/>
</dbReference>
<protein>
    <recommendedName>
        <fullName evidence="3">Alpha/beta hydrolase fold-3 domain-containing protein</fullName>
    </recommendedName>
</protein>
<dbReference type="EMBL" id="JALLAZ020001195">
    <property type="protein sequence ID" value="KAL3778878.1"/>
    <property type="molecule type" value="Genomic_DNA"/>
</dbReference>
<gene>
    <name evidence="4" type="ORF">ACHAW5_007369</name>
</gene>
<evidence type="ECO:0000313" key="5">
    <source>
        <dbReference type="Proteomes" id="UP001530315"/>
    </source>
</evidence>
<evidence type="ECO:0000256" key="1">
    <source>
        <dbReference type="ARBA" id="ARBA00022801"/>
    </source>
</evidence>
<feature type="domain" description="Alpha/beta hydrolase fold-3" evidence="3">
    <location>
        <begin position="134"/>
        <end position="257"/>
    </location>
</feature>
<organism evidence="4 5">
    <name type="scientific">Stephanodiscus triporus</name>
    <dbReference type="NCBI Taxonomy" id="2934178"/>
    <lineage>
        <taxon>Eukaryota</taxon>
        <taxon>Sar</taxon>
        <taxon>Stramenopiles</taxon>
        <taxon>Ochrophyta</taxon>
        <taxon>Bacillariophyta</taxon>
        <taxon>Coscinodiscophyceae</taxon>
        <taxon>Thalassiosirophycidae</taxon>
        <taxon>Stephanodiscales</taxon>
        <taxon>Stephanodiscaceae</taxon>
        <taxon>Stephanodiscus</taxon>
    </lineage>
</organism>
<dbReference type="Gene3D" id="3.40.50.1820">
    <property type="entry name" value="alpha/beta hydrolase"/>
    <property type="match status" value="1"/>
</dbReference>
<dbReference type="PANTHER" id="PTHR48081:SF8">
    <property type="entry name" value="ALPHA_BETA HYDROLASE FOLD-3 DOMAIN-CONTAINING PROTEIN-RELATED"/>
    <property type="match status" value="1"/>
</dbReference>
<dbReference type="SUPFAM" id="SSF53474">
    <property type="entry name" value="alpha/beta-Hydrolases"/>
    <property type="match status" value="1"/>
</dbReference>
<feature type="domain" description="Alpha/beta hydrolase fold-3" evidence="3">
    <location>
        <begin position="329"/>
        <end position="390"/>
    </location>
</feature>
<dbReference type="AlphaFoldDB" id="A0ABD3NTX5"/>
<evidence type="ECO:0000256" key="2">
    <source>
        <dbReference type="SAM" id="MobiDB-lite"/>
    </source>
</evidence>
<accession>A0ABD3NTX5</accession>
<sequence>MATVNGDTRINDYGRIWIHRPFQITPTLATPTSPIISGCPLPKSTPRPASGDRLHHQFSQSSTPEEFLEDVHLSKSEFYESQFLSRVAKEDRKRIERRTIQSSRLGLGEVNVTIYFPSVYDGSDTLAKLDGICLHVHGGGWLWGDSYHQVAHRCLEMAQSTNAAVVSVEYSTFCRVNSNVDEKYGANLFDPVNDVLIAMDWIESSGTKELNTHHSFVGSGESSGAHLLMLAMLRRRDMENIVLHRPVPLLPINSCPTAQSTTASWSKWKCLNLVYGVFDISGSPSIHADGGASSPLCGDDLLLLYDLYYSRVLKSTQAKKNGDVTQQMNMDRRHPLLSPLYANLSYFPPSLLSVGTADPLLDDSLFMASKYCSYGNRVELAVYEGGEHGIGHFGLQEDEEMGILARRHTLAFLKEYLQSDK</sequence>
<feature type="region of interest" description="Disordered" evidence="2">
    <location>
        <begin position="40"/>
        <end position="59"/>
    </location>
</feature>
<evidence type="ECO:0000313" key="4">
    <source>
        <dbReference type="EMBL" id="KAL3778878.1"/>
    </source>
</evidence>
<dbReference type="InterPro" id="IPR013094">
    <property type="entry name" value="AB_hydrolase_3"/>
</dbReference>
<name>A0ABD3NTX5_9STRA</name>
<dbReference type="InterPro" id="IPR050300">
    <property type="entry name" value="GDXG_lipolytic_enzyme"/>
</dbReference>
<dbReference type="Pfam" id="PF07859">
    <property type="entry name" value="Abhydrolase_3"/>
    <property type="match status" value="2"/>
</dbReference>
<keyword evidence="5" id="KW-1185">Reference proteome</keyword>
<dbReference type="Proteomes" id="UP001530315">
    <property type="component" value="Unassembled WGS sequence"/>
</dbReference>
<dbReference type="PANTHER" id="PTHR48081">
    <property type="entry name" value="AB HYDROLASE SUPERFAMILY PROTEIN C4A8.06C"/>
    <property type="match status" value="1"/>
</dbReference>
<dbReference type="GO" id="GO:0016787">
    <property type="term" value="F:hydrolase activity"/>
    <property type="evidence" value="ECO:0007669"/>
    <property type="project" value="UniProtKB-KW"/>
</dbReference>
<comment type="caution">
    <text evidence="4">The sequence shown here is derived from an EMBL/GenBank/DDBJ whole genome shotgun (WGS) entry which is preliminary data.</text>
</comment>
<reference evidence="4 5" key="1">
    <citation type="submission" date="2024-10" db="EMBL/GenBank/DDBJ databases">
        <title>Updated reference genomes for cyclostephanoid diatoms.</title>
        <authorList>
            <person name="Roberts W.R."/>
            <person name="Alverson A.J."/>
        </authorList>
    </citation>
    <scope>NUCLEOTIDE SEQUENCE [LARGE SCALE GENOMIC DNA]</scope>
    <source>
        <strain evidence="4 5">AJA276-08</strain>
    </source>
</reference>
<evidence type="ECO:0000259" key="3">
    <source>
        <dbReference type="Pfam" id="PF07859"/>
    </source>
</evidence>
<keyword evidence="1" id="KW-0378">Hydrolase</keyword>